<sequence>MLRAEPGCRSPPAPIQQQTEDIMRLPKILGHALVSTALASSGLMLASGTAHATFSQCVDIIIANGSYFDDAKFGCEAGARGDSVTCLTGFPHSIPPAVVTAACTAAAVRP</sequence>
<accession>A0ABP5RJY7</accession>
<organism evidence="1 2">
    <name type="scientific">Kitasatospora cystarginea</name>
    <dbReference type="NCBI Taxonomy" id="58350"/>
    <lineage>
        <taxon>Bacteria</taxon>
        <taxon>Bacillati</taxon>
        <taxon>Actinomycetota</taxon>
        <taxon>Actinomycetes</taxon>
        <taxon>Kitasatosporales</taxon>
        <taxon>Streptomycetaceae</taxon>
        <taxon>Kitasatospora</taxon>
    </lineage>
</organism>
<evidence type="ECO:0000313" key="1">
    <source>
        <dbReference type="EMBL" id="GAA2262304.1"/>
    </source>
</evidence>
<proteinExistence type="predicted"/>
<reference evidence="2" key="1">
    <citation type="journal article" date="2019" name="Int. J. Syst. Evol. Microbiol.">
        <title>The Global Catalogue of Microorganisms (GCM) 10K type strain sequencing project: providing services to taxonomists for standard genome sequencing and annotation.</title>
        <authorList>
            <consortium name="The Broad Institute Genomics Platform"/>
            <consortium name="The Broad Institute Genome Sequencing Center for Infectious Disease"/>
            <person name="Wu L."/>
            <person name="Ma J."/>
        </authorList>
    </citation>
    <scope>NUCLEOTIDE SEQUENCE [LARGE SCALE GENOMIC DNA]</scope>
    <source>
        <strain evidence="2">JCM 7356</strain>
    </source>
</reference>
<evidence type="ECO:0000313" key="2">
    <source>
        <dbReference type="Proteomes" id="UP001500305"/>
    </source>
</evidence>
<name>A0ABP5RJY7_9ACTN</name>
<comment type="caution">
    <text evidence="1">The sequence shown here is derived from an EMBL/GenBank/DDBJ whole genome shotgun (WGS) entry which is preliminary data.</text>
</comment>
<dbReference type="Proteomes" id="UP001500305">
    <property type="component" value="Unassembled WGS sequence"/>
</dbReference>
<protein>
    <submittedName>
        <fullName evidence="1">Uncharacterized protein</fullName>
    </submittedName>
</protein>
<gene>
    <name evidence="1" type="ORF">GCM10010430_53410</name>
</gene>
<dbReference type="EMBL" id="BAAATR010000027">
    <property type="protein sequence ID" value="GAA2262304.1"/>
    <property type="molecule type" value="Genomic_DNA"/>
</dbReference>
<keyword evidence="2" id="KW-1185">Reference proteome</keyword>